<dbReference type="Proteomes" id="UP000569903">
    <property type="component" value="Unassembled WGS sequence"/>
</dbReference>
<dbReference type="RefSeq" id="WP_185387976.1">
    <property type="nucleotide sequence ID" value="NZ_JAARQN010000001.1"/>
</dbReference>
<feature type="transmembrane region" description="Helical" evidence="1">
    <location>
        <begin position="38"/>
        <end position="58"/>
    </location>
</feature>
<feature type="transmembrane region" description="Helical" evidence="1">
    <location>
        <begin position="127"/>
        <end position="149"/>
    </location>
</feature>
<keyword evidence="1" id="KW-0812">Transmembrane</keyword>
<evidence type="ECO:0000313" key="2">
    <source>
        <dbReference type="EMBL" id="MBC1456481.1"/>
    </source>
</evidence>
<dbReference type="AlphaFoldDB" id="A0A841YS20"/>
<organism evidence="2 3">
    <name type="scientific">Listeria newyorkensis</name>
    <dbReference type="NCBI Taxonomy" id="1497681"/>
    <lineage>
        <taxon>Bacteria</taxon>
        <taxon>Bacillati</taxon>
        <taxon>Bacillota</taxon>
        <taxon>Bacilli</taxon>
        <taxon>Bacillales</taxon>
        <taxon>Listeriaceae</taxon>
        <taxon>Listeria</taxon>
    </lineage>
</organism>
<gene>
    <name evidence="2" type="primary">thiW</name>
    <name evidence="2" type="ORF">HB850_01855</name>
</gene>
<keyword evidence="1" id="KW-0472">Membrane</keyword>
<feature type="transmembrane region" description="Helical" evidence="1">
    <location>
        <begin position="6"/>
        <end position="29"/>
    </location>
</feature>
<dbReference type="EMBL" id="JAARQN010000001">
    <property type="protein sequence ID" value="MBC1456481.1"/>
    <property type="molecule type" value="Genomic_DNA"/>
</dbReference>
<feature type="transmembrane region" description="Helical" evidence="1">
    <location>
        <begin position="64"/>
        <end position="87"/>
    </location>
</feature>
<evidence type="ECO:0000313" key="3">
    <source>
        <dbReference type="Proteomes" id="UP000569903"/>
    </source>
</evidence>
<evidence type="ECO:0000256" key="1">
    <source>
        <dbReference type="SAM" id="Phobius"/>
    </source>
</evidence>
<sequence length="165" mass="17850">MVLKKWLYTAMLIAISFVGSSFISVPVGFAKIAPVQHLVNLVSAVMLGPGYAVAQAFGTSVLRNLFGTGTVFAFPGSMVGALCAGLLYKYTKKLWLATVGEIVGTGILGALICYPIARLFLTQQMTIWVFIPSFFLSSLIGALIGYAILRKMDTRLKLTNRSLFD</sequence>
<dbReference type="Gene3D" id="1.10.1760.20">
    <property type="match status" value="1"/>
</dbReference>
<accession>A0A841YS20</accession>
<name>A0A841YS20_9LIST</name>
<reference evidence="2 3" key="1">
    <citation type="submission" date="2020-03" db="EMBL/GenBank/DDBJ databases">
        <title>Soil Listeria distribution.</title>
        <authorList>
            <person name="Liao J."/>
            <person name="Wiedmann M."/>
        </authorList>
    </citation>
    <scope>NUCLEOTIDE SEQUENCE [LARGE SCALE GENOMIC DNA]</scope>
    <source>
        <strain evidence="2 3">FSL L7-1614</strain>
    </source>
</reference>
<dbReference type="InterPro" id="IPR012652">
    <property type="entry name" value="ThiW"/>
</dbReference>
<protein>
    <submittedName>
        <fullName evidence="2">Energy coupling factor transporter S component ThiW</fullName>
    </submittedName>
</protein>
<proteinExistence type="predicted"/>
<dbReference type="PIRSF" id="PIRSF024534">
    <property type="entry name" value="ThiW"/>
    <property type="match status" value="1"/>
</dbReference>
<dbReference type="Pfam" id="PF09512">
    <property type="entry name" value="ThiW"/>
    <property type="match status" value="1"/>
</dbReference>
<feature type="transmembrane region" description="Helical" evidence="1">
    <location>
        <begin position="94"/>
        <end position="121"/>
    </location>
</feature>
<dbReference type="NCBIfam" id="TIGR02359">
    <property type="entry name" value="thiW"/>
    <property type="match status" value="1"/>
</dbReference>
<keyword evidence="1" id="KW-1133">Transmembrane helix</keyword>
<comment type="caution">
    <text evidence="2">The sequence shown here is derived from an EMBL/GenBank/DDBJ whole genome shotgun (WGS) entry which is preliminary data.</text>
</comment>